<dbReference type="InterPro" id="IPR000093">
    <property type="entry name" value="DNA_Rcmb_RecR"/>
</dbReference>
<proteinExistence type="inferred from homology"/>
<dbReference type="EMBL" id="LBWS01000040">
    <property type="protein sequence ID" value="KKR13682.1"/>
    <property type="molecule type" value="Genomic_DNA"/>
</dbReference>
<evidence type="ECO:0000313" key="9">
    <source>
        <dbReference type="EMBL" id="KKR13682.1"/>
    </source>
</evidence>
<organism evidence="9 10">
    <name type="scientific">Candidatus Falkowbacteria bacterium GW2011_GWA2_39_24</name>
    <dbReference type="NCBI Taxonomy" id="1618634"/>
    <lineage>
        <taxon>Bacteria</taxon>
        <taxon>Candidatus Falkowiibacteriota</taxon>
    </lineage>
</organism>
<keyword evidence="1 7" id="KW-0479">Metal-binding</keyword>
<evidence type="ECO:0000256" key="4">
    <source>
        <dbReference type="ARBA" id="ARBA00022833"/>
    </source>
</evidence>
<dbReference type="PATRIC" id="fig|1618634.3.peg.454"/>
<sequence>MSYPLPIQRLIDYFAQLPTVGPKTAERYVFYLLKQTPQTLQSWSQALNELQAQLTICTNCQAIALSSPCAICQNKTRQPNLLCVVADTRDLQAIEDAKAFNGYYHVLGGTLDTTQDWQVQQLTIKQLIQRLDNQPINEVVLAFNPDVSGETTSLYLTKILEPYQVKISKLAQGLSAGASLEYADPATLNQAFKYRNQVK</sequence>
<dbReference type="GO" id="GO:0008270">
    <property type="term" value="F:zinc ion binding"/>
    <property type="evidence" value="ECO:0007669"/>
    <property type="project" value="UniProtKB-KW"/>
</dbReference>
<dbReference type="PANTHER" id="PTHR30446:SF0">
    <property type="entry name" value="RECOMBINATION PROTEIN RECR"/>
    <property type="match status" value="1"/>
</dbReference>
<accession>A0A0G0RJ82</accession>
<dbReference type="GO" id="GO:0006310">
    <property type="term" value="P:DNA recombination"/>
    <property type="evidence" value="ECO:0007669"/>
    <property type="project" value="UniProtKB-UniRule"/>
</dbReference>
<evidence type="ECO:0000256" key="5">
    <source>
        <dbReference type="ARBA" id="ARBA00023172"/>
    </source>
</evidence>
<dbReference type="GO" id="GO:0003677">
    <property type="term" value="F:DNA binding"/>
    <property type="evidence" value="ECO:0007669"/>
    <property type="project" value="UniProtKB-UniRule"/>
</dbReference>
<dbReference type="Pfam" id="PF21175">
    <property type="entry name" value="RecR_C"/>
    <property type="match status" value="1"/>
</dbReference>
<comment type="similarity">
    <text evidence="7">Belongs to the RecR family.</text>
</comment>
<keyword evidence="3 7" id="KW-0863">Zinc-finger</keyword>
<evidence type="ECO:0000256" key="1">
    <source>
        <dbReference type="ARBA" id="ARBA00022723"/>
    </source>
</evidence>
<evidence type="ECO:0000256" key="7">
    <source>
        <dbReference type="HAMAP-Rule" id="MF_00017"/>
    </source>
</evidence>
<dbReference type="Gene3D" id="3.40.1360.10">
    <property type="match status" value="1"/>
</dbReference>
<gene>
    <name evidence="7" type="primary">recR</name>
    <name evidence="9" type="ORF">UT42_C0040G0003</name>
</gene>
<dbReference type="Gene3D" id="1.10.8.420">
    <property type="entry name" value="RecR Domain 1"/>
    <property type="match status" value="1"/>
</dbReference>
<comment type="caution">
    <text evidence="9">The sequence shown here is derived from an EMBL/GenBank/DDBJ whole genome shotgun (WGS) entry which is preliminary data.</text>
</comment>
<evidence type="ECO:0000259" key="8">
    <source>
        <dbReference type="PROSITE" id="PS50880"/>
    </source>
</evidence>
<dbReference type="PANTHER" id="PTHR30446">
    <property type="entry name" value="RECOMBINATION PROTEIN RECR"/>
    <property type="match status" value="1"/>
</dbReference>
<keyword evidence="4 7" id="KW-0862">Zinc</keyword>
<dbReference type="InterPro" id="IPR006171">
    <property type="entry name" value="TOPRIM_dom"/>
</dbReference>
<comment type="function">
    <text evidence="7">May play a role in DNA repair. It seems to be involved in an RecBC-independent recombinational process of DNA repair. It may act with RecF and RecO.</text>
</comment>
<protein>
    <recommendedName>
        <fullName evidence="7">Recombination protein RecR</fullName>
    </recommendedName>
</protein>
<reference evidence="9 10" key="1">
    <citation type="journal article" date="2015" name="Nature">
        <title>rRNA introns, odd ribosomes, and small enigmatic genomes across a large radiation of phyla.</title>
        <authorList>
            <person name="Brown C.T."/>
            <person name="Hug L.A."/>
            <person name="Thomas B.C."/>
            <person name="Sharon I."/>
            <person name="Castelle C.J."/>
            <person name="Singh A."/>
            <person name="Wilkins M.J."/>
            <person name="Williams K.H."/>
            <person name="Banfield J.F."/>
        </authorList>
    </citation>
    <scope>NUCLEOTIDE SEQUENCE [LARGE SCALE GENOMIC DNA]</scope>
</reference>
<feature type="domain" description="Toprim" evidence="8">
    <location>
        <begin position="80"/>
        <end position="175"/>
    </location>
</feature>
<dbReference type="PROSITE" id="PS50880">
    <property type="entry name" value="TOPRIM"/>
    <property type="match status" value="1"/>
</dbReference>
<dbReference type="Proteomes" id="UP000034048">
    <property type="component" value="Unassembled WGS sequence"/>
</dbReference>
<evidence type="ECO:0000256" key="6">
    <source>
        <dbReference type="ARBA" id="ARBA00023204"/>
    </source>
</evidence>
<dbReference type="InterPro" id="IPR015967">
    <property type="entry name" value="Rcmb_RecR_Znf"/>
</dbReference>
<dbReference type="Pfam" id="PF13662">
    <property type="entry name" value="Toprim_4"/>
    <property type="match status" value="1"/>
</dbReference>
<keyword evidence="2 7" id="KW-0227">DNA damage</keyword>
<name>A0A0G0RJ82_9BACT</name>
<dbReference type="InterPro" id="IPR034137">
    <property type="entry name" value="TOPRIM_RecR"/>
</dbReference>
<dbReference type="PROSITE" id="PS01300">
    <property type="entry name" value="RECR"/>
    <property type="match status" value="1"/>
</dbReference>
<keyword evidence="5 7" id="KW-0233">DNA recombination</keyword>
<dbReference type="SMART" id="SM00493">
    <property type="entry name" value="TOPRIM"/>
    <property type="match status" value="1"/>
</dbReference>
<dbReference type="GO" id="GO:0006281">
    <property type="term" value="P:DNA repair"/>
    <property type="evidence" value="ECO:0007669"/>
    <property type="project" value="UniProtKB-UniRule"/>
</dbReference>
<dbReference type="AlphaFoldDB" id="A0A0G0RJ82"/>
<keyword evidence="6 7" id="KW-0234">DNA repair</keyword>
<dbReference type="InterPro" id="IPR023627">
    <property type="entry name" value="Rcmb_RecR"/>
</dbReference>
<dbReference type="NCBIfam" id="TIGR00615">
    <property type="entry name" value="recR"/>
    <property type="match status" value="1"/>
</dbReference>
<evidence type="ECO:0000313" key="10">
    <source>
        <dbReference type="Proteomes" id="UP000034048"/>
    </source>
</evidence>
<dbReference type="Pfam" id="PF21176">
    <property type="entry name" value="RecR_HhH"/>
    <property type="match status" value="1"/>
</dbReference>
<evidence type="ECO:0000256" key="2">
    <source>
        <dbReference type="ARBA" id="ARBA00022763"/>
    </source>
</evidence>
<evidence type="ECO:0000256" key="3">
    <source>
        <dbReference type="ARBA" id="ARBA00022771"/>
    </source>
</evidence>
<dbReference type="SUPFAM" id="SSF111304">
    <property type="entry name" value="Recombination protein RecR"/>
    <property type="match status" value="1"/>
</dbReference>
<feature type="zinc finger region" description="C4-type" evidence="7">
    <location>
        <begin position="57"/>
        <end position="72"/>
    </location>
</feature>
<dbReference type="CDD" id="cd01025">
    <property type="entry name" value="TOPRIM_recR"/>
    <property type="match status" value="1"/>
</dbReference>
<dbReference type="HAMAP" id="MF_00017">
    <property type="entry name" value="RecR"/>
    <property type="match status" value="1"/>
</dbReference>